<dbReference type="InterPro" id="IPR006913">
    <property type="entry name" value="CENP-V/GFA"/>
</dbReference>
<keyword evidence="2" id="KW-0479">Metal-binding</keyword>
<evidence type="ECO:0000256" key="2">
    <source>
        <dbReference type="ARBA" id="ARBA00022723"/>
    </source>
</evidence>
<evidence type="ECO:0000313" key="5">
    <source>
        <dbReference type="EMBL" id="KAF6820145.1"/>
    </source>
</evidence>
<dbReference type="EMBL" id="WIGN01000006">
    <property type="protein sequence ID" value="KAF6820145.1"/>
    <property type="molecule type" value="Genomic_DNA"/>
</dbReference>
<evidence type="ECO:0000256" key="1">
    <source>
        <dbReference type="ARBA" id="ARBA00005495"/>
    </source>
</evidence>
<protein>
    <submittedName>
        <fullName evidence="5">Glutathione-dependent formaldehyde-activating enzyme</fullName>
    </submittedName>
</protein>
<organism evidence="5 6">
    <name type="scientific">Colletotrichum sojae</name>
    <dbReference type="NCBI Taxonomy" id="2175907"/>
    <lineage>
        <taxon>Eukaryota</taxon>
        <taxon>Fungi</taxon>
        <taxon>Dikarya</taxon>
        <taxon>Ascomycota</taxon>
        <taxon>Pezizomycotina</taxon>
        <taxon>Sordariomycetes</taxon>
        <taxon>Hypocreomycetidae</taxon>
        <taxon>Glomerellales</taxon>
        <taxon>Glomerellaceae</taxon>
        <taxon>Colletotrichum</taxon>
        <taxon>Colletotrichum orchidearum species complex</taxon>
    </lineage>
</organism>
<dbReference type="InterPro" id="IPR011057">
    <property type="entry name" value="Mss4-like_sf"/>
</dbReference>
<keyword evidence="6" id="KW-1185">Reference proteome</keyword>
<dbReference type="PANTHER" id="PTHR28620:SF1">
    <property type="entry name" value="CENP-V_GFA DOMAIN-CONTAINING PROTEIN"/>
    <property type="match status" value="1"/>
</dbReference>
<dbReference type="AlphaFoldDB" id="A0A8H6N5E3"/>
<dbReference type="PANTHER" id="PTHR28620">
    <property type="entry name" value="CENTROMERE PROTEIN V"/>
    <property type="match status" value="1"/>
</dbReference>
<reference evidence="5 6" key="1">
    <citation type="journal article" date="2020" name="Phytopathology">
        <title>Genome Sequence Resources of Colletotrichum truncatum, C. plurivorum, C. musicola, and C. sojae: Four Species Pathogenic to Soybean (Glycine max).</title>
        <authorList>
            <person name="Rogerio F."/>
            <person name="Boufleur T.R."/>
            <person name="Ciampi-Guillardi M."/>
            <person name="Sukno S.A."/>
            <person name="Thon M.R."/>
            <person name="Massola Junior N.S."/>
            <person name="Baroncelli R."/>
        </authorList>
    </citation>
    <scope>NUCLEOTIDE SEQUENCE [LARGE SCALE GENOMIC DNA]</scope>
    <source>
        <strain evidence="5 6">LFN0009</strain>
    </source>
</reference>
<feature type="domain" description="CENP-V/GFA" evidence="4">
    <location>
        <begin position="149"/>
        <end position="280"/>
    </location>
</feature>
<dbReference type="PROSITE" id="PS51891">
    <property type="entry name" value="CENP_V_GFA"/>
    <property type="match status" value="2"/>
</dbReference>
<sequence>MTNAEEPKQTYRGNCHCAAFVYEVQLPEIKSASQCNCSICVKKGVLWLMPKNDDFKVVKGALSDLSSYSFGTGQMIHKFCGTCGTAVIVDFPNGPPNQKMALNVRSIQNLDIFGLEKKPVNGASYGAKYEQPAYKGDRPTAEIEGGKFYTGSCHCGDLTVAVVSKPIDETYQDLLVECNCSICERNGYTWMYPDNNQVVLTGDDEKIGRYAFQNHMLFKTFCKRCGVPMTNLHNPMTDEEEAALPEKVQYWYTLSKQKHPVNVRVLHGVDVESLKTQKVDGKTEHQPEYVNP</sequence>
<dbReference type="GO" id="GO:0016846">
    <property type="term" value="F:carbon-sulfur lyase activity"/>
    <property type="evidence" value="ECO:0007669"/>
    <property type="project" value="InterPro"/>
</dbReference>
<dbReference type="InterPro" id="IPR052355">
    <property type="entry name" value="CENP-V-like"/>
</dbReference>
<feature type="domain" description="CENP-V/GFA" evidence="4">
    <location>
        <begin position="11"/>
        <end position="126"/>
    </location>
</feature>
<dbReference type="Pfam" id="PF04828">
    <property type="entry name" value="GFA"/>
    <property type="match status" value="2"/>
</dbReference>
<evidence type="ECO:0000256" key="3">
    <source>
        <dbReference type="ARBA" id="ARBA00022833"/>
    </source>
</evidence>
<name>A0A8H6N5E3_9PEZI</name>
<gene>
    <name evidence="5" type="ORF">CSOJ01_00848</name>
</gene>
<dbReference type="Proteomes" id="UP000652219">
    <property type="component" value="Unassembled WGS sequence"/>
</dbReference>
<dbReference type="GO" id="GO:0046872">
    <property type="term" value="F:metal ion binding"/>
    <property type="evidence" value="ECO:0007669"/>
    <property type="project" value="UniProtKB-KW"/>
</dbReference>
<accession>A0A8H6N5E3</accession>
<dbReference type="SUPFAM" id="SSF51316">
    <property type="entry name" value="Mss4-like"/>
    <property type="match status" value="2"/>
</dbReference>
<dbReference type="Gene3D" id="2.170.150.70">
    <property type="match status" value="2"/>
</dbReference>
<proteinExistence type="inferred from homology"/>
<comment type="similarity">
    <text evidence="1">Belongs to the Gfa family.</text>
</comment>
<comment type="caution">
    <text evidence="5">The sequence shown here is derived from an EMBL/GenBank/DDBJ whole genome shotgun (WGS) entry which is preliminary data.</text>
</comment>
<evidence type="ECO:0000259" key="4">
    <source>
        <dbReference type="PROSITE" id="PS51891"/>
    </source>
</evidence>
<evidence type="ECO:0000313" key="6">
    <source>
        <dbReference type="Proteomes" id="UP000652219"/>
    </source>
</evidence>
<keyword evidence="3" id="KW-0862">Zinc</keyword>